<evidence type="ECO:0000256" key="3">
    <source>
        <dbReference type="ARBA" id="ARBA00022559"/>
    </source>
</evidence>
<evidence type="ECO:0000256" key="5">
    <source>
        <dbReference type="ARBA" id="ARBA00023002"/>
    </source>
</evidence>
<dbReference type="GO" id="GO:0034599">
    <property type="term" value="P:cellular response to oxidative stress"/>
    <property type="evidence" value="ECO:0007669"/>
    <property type="project" value="TreeGrafter"/>
</dbReference>
<evidence type="ECO:0000256" key="4">
    <source>
        <dbReference type="ARBA" id="ARBA00022862"/>
    </source>
</evidence>
<evidence type="ECO:0000256" key="2">
    <source>
        <dbReference type="ARBA" id="ARBA00013017"/>
    </source>
</evidence>
<dbReference type="GO" id="GO:0045454">
    <property type="term" value="P:cell redox homeostasis"/>
    <property type="evidence" value="ECO:0007669"/>
    <property type="project" value="TreeGrafter"/>
</dbReference>
<reference evidence="14" key="1">
    <citation type="submission" date="2019-07" db="EMBL/GenBank/DDBJ databases">
        <title>Arthrobacter KR32 sp. nov., isolated from mountain cheese made of cows milk.</title>
        <authorList>
            <person name="Flegler A."/>
        </authorList>
    </citation>
    <scope>NUCLEOTIDE SEQUENCE [LARGE SCALE GENOMIC DNA]</scope>
    <source>
        <strain evidence="14">KR32</strain>
    </source>
</reference>
<evidence type="ECO:0000256" key="8">
    <source>
        <dbReference type="ARBA" id="ARBA00032824"/>
    </source>
</evidence>
<dbReference type="PANTHER" id="PTHR42801:SF7">
    <property type="entry name" value="SLL1159 PROTEIN"/>
    <property type="match status" value="1"/>
</dbReference>
<keyword evidence="6" id="KW-1015">Disulfide bond</keyword>
<gene>
    <name evidence="13" type="ORF">FNH21_06135</name>
</gene>
<dbReference type="InterPro" id="IPR013766">
    <property type="entry name" value="Thioredoxin_domain"/>
</dbReference>
<dbReference type="InterPro" id="IPR050924">
    <property type="entry name" value="Peroxiredoxin_BCP/PrxQ"/>
</dbReference>
<evidence type="ECO:0000256" key="9">
    <source>
        <dbReference type="ARBA" id="ARBA00038489"/>
    </source>
</evidence>
<dbReference type="AlphaFoldDB" id="A0A7X1NNY5"/>
<organism evidence="13 14">
    <name type="scientific">Arthrobacter bussei</name>
    <dbReference type="NCBI Taxonomy" id="2594179"/>
    <lineage>
        <taxon>Bacteria</taxon>
        <taxon>Bacillati</taxon>
        <taxon>Actinomycetota</taxon>
        <taxon>Actinomycetes</taxon>
        <taxon>Micrococcales</taxon>
        <taxon>Micrococcaceae</taxon>
        <taxon>Arthrobacter</taxon>
    </lineage>
</organism>
<dbReference type="Pfam" id="PF00578">
    <property type="entry name" value="AhpC-TSA"/>
    <property type="match status" value="1"/>
</dbReference>
<evidence type="ECO:0000259" key="12">
    <source>
        <dbReference type="PROSITE" id="PS51352"/>
    </source>
</evidence>
<name>A0A7X1NNY5_9MICC</name>
<keyword evidence="3" id="KW-0575">Peroxidase</keyword>
<comment type="caution">
    <text evidence="13">The sequence shown here is derived from an EMBL/GenBank/DDBJ whole genome shotgun (WGS) entry which is preliminary data.</text>
</comment>
<comment type="function">
    <text evidence="1">Thiol-specific peroxidase that catalyzes the reduction of hydrogen peroxide and organic hydroperoxides to water and alcohols, respectively. Plays a role in cell protection against oxidative stress by detoxifying peroxides and as sensor of hydrogen peroxide-mediated signaling events.</text>
</comment>
<dbReference type="Proteomes" id="UP000326464">
    <property type="component" value="Unassembled WGS sequence"/>
</dbReference>
<evidence type="ECO:0000313" key="13">
    <source>
        <dbReference type="EMBL" id="MPY10304.1"/>
    </source>
</evidence>
<dbReference type="OrthoDB" id="9809746at2"/>
<dbReference type="PROSITE" id="PS51352">
    <property type="entry name" value="THIOREDOXIN_2"/>
    <property type="match status" value="1"/>
</dbReference>
<sequence length="223" mass="23780">MKQIPAFTRTIASQVDGYRPEFEARVGPELAAVFAREQEDLRRAGLPAGIARVGDRLPDAVLHDAAGRAVTLSTVLDAAAAIIVFYRGSWCPYCSIALKTYQRELRPVVEAFGTRLIAVSPQAPDVAARGGRQAGLHFELYSDDGNALAAHLGIVTTPSAESLLAREALGIDVAGSNMDSTAAIPFPTVVVADATGTIRLIDVRVDYTTRTETYEIIDALVAL</sequence>
<evidence type="ECO:0000313" key="14">
    <source>
        <dbReference type="Proteomes" id="UP000326464"/>
    </source>
</evidence>
<keyword evidence="4" id="KW-0049">Antioxidant</keyword>
<dbReference type="GO" id="GO:0008379">
    <property type="term" value="F:thioredoxin peroxidase activity"/>
    <property type="evidence" value="ECO:0007669"/>
    <property type="project" value="TreeGrafter"/>
</dbReference>
<evidence type="ECO:0000256" key="1">
    <source>
        <dbReference type="ARBA" id="ARBA00003330"/>
    </source>
</evidence>
<evidence type="ECO:0000256" key="10">
    <source>
        <dbReference type="ARBA" id="ARBA00041373"/>
    </source>
</evidence>
<dbReference type="InterPro" id="IPR000866">
    <property type="entry name" value="AhpC/TSA"/>
</dbReference>
<protein>
    <recommendedName>
        <fullName evidence="2">thioredoxin-dependent peroxiredoxin</fullName>
        <ecNumber evidence="2">1.11.1.24</ecNumber>
    </recommendedName>
    <alternativeName>
        <fullName evidence="10">Bacterioferritin comigratory protein</fullName>
    </alternativeName>
    <alternativeName>
        <fullName evidence="8">Thioredoxin peroxidase</fullName>
    </alternativeName>
</protein>
<keyword evidence="14" id="KW-1185">Reference proteome</keyword>
<dbReference type="PANTHER" id="PTHR42801">
    <property type="entry name" value="THIOREDOXIN-DEPENDENT PEROXIDE REDUCTASE"/>
    <property type="match status" value="1"/>
</dbReference>
<feature type="domain" description="Thioredoxin" evidence="12">
    <location>
        <begin position="51"/>
        <end position="223"/>
    </location>
</feature>
<dbReference type="EMBL" id="VJXX01000001">
    <property type="protein sequence ID" value="MPY10304.1"/>
    <property type="molecule type" value="Genomic_DNA"/>
</dbReference>
<proteinExistence type="inferred from homology"/>
<comment type="catalytic activity">
    <reaction evidence="11">
        <text>a hydroperoxide + [thioredoxin]-dithiol = an alcohol + [thioredoxin]-disulfide + H2O</text>
        <dbReference type="Rhea" id="RHEA:62620"/>
        <dbReference type="Rhea" id="RHEA-COMP:10698"/>
        <dbReference type="Rhea" id="RHEA-COMP:10700"/>
        <dbReference type="ChEBI" id="CHEBI:15377"/>
        <dbReference type="ChEBI" id="CHEBI:29950"/>
        <dbReference type="ChEBI" id="CHEBI:30879"/>
        <dbReference type="ChEBI" id="CHEBI:35924"/>
        <dbReference type="ChEBI" id="CHEBI:50058"/>
        <dbReference type="EC" id="1.11.1.24"/>
    </reaction>
</comment>
<evidence type="ECO:0000256" key="11">
    <source>
        <dbReference type="ARBA" id="ARBA00049091"/>
    </source>
</evidence>
<comment type="similarity">
    <text evidence="9">Belongs to the peroxiredoxin family. BCP/PrxQ subfamily.</text>
</comment>
<keyword evidence="5" id="KW-0560">Oxidoreductase</keyword>
<dbReference type="InterPro" id="IPR036249">
    <property type="entry name" value="Thioredoxin-like_sf"/>
</dbReference>
<evidence type="ECO:0000256" key="6">
    <source>
        <dbReference type="ARBA" id="ARBA00023157"/>
    </source>
</evidence>
<accession>A0A7X1NNY5</accession>
<evidence type="ECO:0000256" key="7">
    <source>
        <dbReference type="ARBA" id="ARBA00023284"/>
    </source>
</evidence>
<dbReference type="CDD" id="cd02970">
    <property type="entry name" value="PRX_like2"/>
    <property type="match status" value="1"/>
</dbReference>
<dbReference type="EC" id="1.11.1.24" evidence="2"/>
<dbReference type="RefSeq" id="WP_152813073.1">
    <property type="nucleotide sequence ID" value="NZ_VJXX01000001.1"/>
</dbReference>
<keyword evidence="7" id="KW-0676">Redox-active center</keyword>
<dbReference type="Gene3D" id="3.40.30.10">
    <property type="entry name" value="Glutaredoxin"/>
    <property type="match status" value="1"/>
</dbReference>
<dbReference type="SUPFAM" id="SSF52833">
    <property type="entry name" value="Thioredoxin-like"/>
    <property type="match status" value="1"/>
</dbReference>
<dbReference type="GO" id="GO:0005737">
    <property type="term" value="C:cytoplasm"/>
    <property type="evidence" value="ECO:0007669"/>
    <property type="project" value="TreeGrafter"/>
</dbReference>